<gene>
    <name evidence="3" type="ORF">COS45_01165</name>
    <name evidence="4" type="ORF">COY63_01760</name>
</gene>
<feature type="binding site" evidence="2">
    <location>
        <position position="94"/>
    </location>
    <ligand>
        <name>a divalent metal cation</name>
        <dbReference type="ChEBI" id="CHEBI:60240"/>
        <label>1</label>
    </ligand>
</feature>
<dbReference type="InterPro" id="IPR032466">
    <property type="entry name" value="Metal_Hydrolase"/>
</dbReference>
<dbReference type="SUPFAM" id="SSF51556">
    <property type="entry name" value="Metallo-dependent hydrolases"/>
    <property type="match status" value="1"/>
</dbReference>
<accession>A0A2H9P9Y5</accession>
<accession>A0A2H9M391</accession>
<proteinExistence type="predicted"/>
<feature type="binding site" evidence="2">
    <location>
        <position position="6"/>
    </location>
    <ligand>
        <name>a divalent metal cation</name>
        <dbReference type="ChEBI" id="CHEBI:60240"/>
        <label>1</label>
    </ligand>
</feature>
<dbReference type="NCBIfam" id="TIGR00010">
    <property type="entry name" value="YchF/TatD family DNA exonuclease"/>
    <property type="match status" value="1"/>
</dbReference>
<dbReference type="GO" id="GO:0004536">
    <property type="term" value="F:DNA nuclease activity"/>
    <property type="evidence" value="ECO:0007669"/>
    <property type="project" value="InterPro"/>
</dbReference>
<dbReference type="InterPro" id="IPR001130">
    <property type="entry name" value="TatD-like"/>
</dbReference>
<dbReference type="PIRSF" id="PIRSF005902">
    <property type="entry name" value="DNase_TatD"/>
    <property type="match status" value="1"/>
</dbReference>
<protein>
    <recommendedName>
        <fullName evidence="7">DNase</fullName>
    </recommendedName>
</protein>
<evidence type="ECO:0000313" key="3">
    <source>
        <dbReference type="EMBL" id="PIV13770.1"/>
    </source>
</evidence>
<dbReference type="EMBL" id="PEUT01000027">
    <property type="protein sequence ID" value="PIV13770.1"/>
    <property type="molecule type" value="Genomic_DNA"/>
</dbReference>
<evidence type="ECO:0000313" key="5">
    <source>
        <dbReference type="Proteomes" id="UP000228874"/>
    </source>
</evidence>
<dbReference type="Gene3D" id="3.20.20.140">
    <property type="entry name" value="Metal-dependent hydrolases"/>
    <property type="match status" value="1"/>
</dbReference>
<dbReference type="Proteomes" id="UP000228874">
    <property type="component" value="Unassembled WGS sequence"/>
</dbReference>
<feature type="binding site" evidence="2">
    <location>
        <position position="8"/>
    </location>
    <ligand>
        <name>a divalent metal cation</name>
        <dbReference type="ChEBI" id="CHEBI:60240"/>
        <label>1</label>
    </ligand>
</feature>
<evidence type="ECO:0000313" key="4">
    <source>
        <dbReference type="EMBL" id="PIY99764.1"/>
    </source>
</evidence>
<evidence type="ECO:0000313" key="6">
    <source>
        <dbReference type="Proteomes" id="UP000230713"/>
    </source>
</evidence>
<organism evidence="4 5">
    <name type="scientific">Huberarchaeum crystalense</name>
    <dbReference type="NCBI Taxonomy" id="2014257"/>
    <lineage>
        <taxon>Archaea</taxon>
        <taxon>Candidatus Huberarchaeota</taxon>
        <taxon>Candidatus Huberarchaeia</taxon>
        <taxon>Candidatus Huberarchaeales</taxon>
        <taxon>Candidatus Huberarchaeaceae</taxon>
        <taxon>Candidatus Huberarchaeum</taxon>
    </lineage>
</organism>
<evidence type="ECO:0008006" key="7">
    <source>
        <dbReference type="Google" id="ProtNLM"/>
    </source>
</evidence>
<dbReference type="CDD" id="cd01310">
    <property type="entry name" value="TatD_DNAse"/>
    <property type="match status" value="1"/>
</dbReference>
<evidence type="ECO:0000256" key="1">
    <source>
        <dbReference type="ARBA" id="ARBA00022723"/>
    </source>
</evidence>
<dbReference type="Proteomes" id="UP000230713">
    <property type="component" value="Unassembled WGS sequence"/>
</dbReference>
<keyword evidence="1 2" id="KW-0479">Metal-binding</keyword>
<feature type="binding site" evidence="2">
    <location>
        <position position="152"/>
    </location>
    <ligand>
        <name>a divalent metal cation</name>
        <dbReference type="ChEBI" id="CHEBI:60240"/>
        <label>2</label>
    </ligand>
</feature>
<feature type="binding site" evidence="2">
    <location>
        <position position="200"/>
    </location>
    <ligand>
        <name>a divalent metal cation</name>
        <dbReference type="ChEBI" id="CHEBI:60240"/>
        <label>1</label>
    </ligand>
</feature>
<evidence type="ECO:0000256" key="2">
    <source>
        <dbReference type="PIRSR" id="PIRSR005902-1"/>
    </source>
</evidence>
<dbReference type="PANTHER" id="PTHR46124">
    <property type="entry name" value="D-AMINOACYL-TRNA DEACYLASE"/>
    <property type="match status" value="1"/>
</dbReference>
<reference evidence="4" key="2">
    <citation type="submission" date="2017-09" db="EMBL/GenBank/DDBJ databases">
        <title>Depth-based differentiation of microbial function through sediment-hosted aquifers and enrichment of novel symbionts in the deep terrestrial subsurface.</title>
        <authorList>
            <person name="Probst A.J."/>
            <person name="Ladd B."/>
            <person name="Jarett J.K."/>
            <person name="Geller-Mcgrath D.E."/>
            <person name="Sieber C.M."/>
            <person name="Emerson J.B."/>
            <person name="Anantharaman K."/>
            <person name="Thomas B.C."/>
            <person name="Malmstrom R."/>
            <person name="Stieglmeier M."/>
            <person name="Klingl A."/>
            <person name="Woyke T."/>
            <person name="Ryan C.M."/>
            <person name="Banfield J.F."/>
        </authorList>
    </citation>
    <scope>NUCLEOTIDE SEQUENCE [LARGE SCALE GENOMIC DNA]</scope>
    <source>
        <strain evidence="3">CG03_land_8_20_14_0_80_31_114</strain>
        <strain evidence="4">CG_4_10_14_0_8_um_filter_31_133</strain>
    </source>
</reference>
<feature type="binding site" evidence="2">
    <location>
        <position position="129"/>
    </location>
    <ligand>
        <name>a divalent metal cation</name>
        <dbReference type="ChEBI" id="CHEBI:60240"/>
        <label>2</label>
    </ligand>
</feature>
<dbReference type="GO" id="GO:0016788">
    <property type="term" value="F:hydrolase activity, acting on ester bonds"/>
    <property type="evidence" value="ECO:0007669"/>
    <property type="project" value="InterPro"/>
</dbReference>
<dbReference type="AlphaFoldDB" id="A0A2H9P9Y5"/>
<comment type="caution">
    <text evidence="4">The sequence shown here is derived from an EMBL/GenBank/DDBJ whole genome shotgun (WGS) entry which is preliminary data.</text>
</comment>
<name>A0A2H9P9Y5_HUBC1</name>
<reference evidence="5 6" key="1">
    <citation type="submission" date="2017-09" db="EMBL/GenBank/DDBJ databases">
        <title>Depth-based differentiation of microbial function through sediment-hosted aquifers and enrichment of novel symbionts in the deep terrestrial subsurface.</title>
        <authorList>
            <person name="Probst A.J."/>
            <person name="Ladd B."/>
            <person name="Jarett J.K."/>
            <person name="Geller-Mcgrath D.E."/>
            <person name="Sieber C.M.K."/>
            <person name="Emerson J.B."/>
            <person name="Anantharaman K."/>
            <person name="Thomas B.C."/>
            <person name="Malmstrom R."/>
            <person name="Stieglmeier M."/>
            <person name="Klingl A."/>
            <person name="Woyke T."/>
            <person name="Ryan C.M."/>
            <person name="Banfield J.F."/>
        </authorList>
    </citation>
    <scope>NUCLEOTIDE SEQUENCE [LARGE SCALE GENOMIC DNA]</scope>
</reference>
<sequence length="253" mass="29584">MLIDTHSHLLSRAFFTLAQAEEIIKESARQNIIIVESLLEPERYEENLKIIEKYNNVFATLGFLELEVSKEQVEKAIGFMKKYINHPKVVGIGEIGMDFFRETNRENQEQNFRQLLDFAKTTDLPVIVHSRAVGKYCFNILEEKQIKQVIFHCFEGSIKLTKRIVEKRWFISISTNVLYREDVQKYVKKIPLEYFVLETDSPFLHPLRKKEEKNTPLNLKFSVEKISEITSKSKDDVAKITSQNANKILNLNV</sequence>
<dbReference type="InterPro" id="IPR015991">
    <property type="entry name" value="TatD/YcfH-like"/>
</dbReference>
<dbReference type="GO" id="GO:0046872">
    <property type="term" value="F:metal ion binding"/>
    <property type="evidence" value="ECO:0007669"/>
    <property type="project" value="UniProtKB-KW"/>
</dbReference>
<dbReference type="PANTHER" id="PTHR46124:SF2">
    <property type="entry name" value="D-AMINOACYL-TRNA DEACYLASE"/>
    <property type="match status" value="1"/>
</dbReference>
<dbReference type="EMBL" id="PFMG01000044">
    <property type="protein sequence ID" value="PIY99764.1"/>
    <property type="molecule type" value="Genomic_DNA"/>
</dbReference>
<dbReference type="Pfam" id="PF01026">
    <property type="entry name" value="TatD_DNase"/>
    <property type="match status" value="1"/>
</dbReference>